<dbReference type="AlphaFoldDB" id="A0A2T1HNV8"/>
<dbReference type="PANTHER" id="PTHR13343">
    <property type="entry name" value="CREG1 PROTEIN"/>
    <property type="match status" value="1"/>
</dbReference>
<keyword evidence="4" id="KW-1185">Reference proteome</keyword>
<evidence type="ECO:0000259" key="2">
    <source>
        <dbReference type="Pfam" id="PF13883"/>
    </source>
</evidence>
<evidence type="ECO:0000313" key="4">
    <source>
        <dbReference type="Proteomes" id="UP000239772"/>
    </source>
</evidence>
<comment type="caution">
    <text evidence="3">The sequence shown here is derived from an EMBL/GenBank/DDBJ whole genome shotgun (WGS) entry which is preliminary data.</text>
</comment>
<dbReference type="InterPro" id="IPR012349">
    <property type="entry name" value="Split_barrel_FMN-bd"/>
</dbReference>
<dbReference type="GO" id="GO:0005737">
    <property type="term" value="C:cytoplasm"/>
    <property type="evidence" value="ECO:0007669"/>
    <property type="project" value="UniProtKB-ARBA"/>
</dbReference>
<gene>
    <name evidence="3" type="ORF">SLNSH_19480</name>
</gene>
<evidence type="ECO:0000313" key="3">
    <source>
        <dbReference type="EMBL" id="PSC03342.1"/>
    </source>
</evidence>
<dbReference type="PANTHER" id="PTHR13343:SF17">
    <property type="entry name" value="CELLULAR REPRESSOR OF E1A-STIMULATED GENES, ISOFORM A"/>
    <property type="match status" value="1"/>
</dbReference>
<proteinExistence type="predicted"/>
<dbReference type="InterPro" id="IPR037119">
    <property type="entry name" value="Haem_oxidase_HugZ-like_sf"/>
</dbReference>
<dbReference type="Pfam" id="PF10615">
    <property type="entry name" value="DUF2470"/>
    <property type="match status" value="1"/>
</dbReference>
<protein>
    <submittedName>
        <fullName evidence="3">Pyridoxamine 5'-phosphate oxidase</fullName>
    </submittedName>
</protein>
<accession>A0A2T1HNV8</accession>
<dbReference type="Proteomes" id="UP000239772">
    <property type="component" value="Unassembled WGS sequence"/>
</dbReference>
<name>A0A2T1HNV8_9HYPH</name>
<dbReference type="RefSeq" id="WP_106339008.1">
    <property type="nucleotide sequence ID" value="NZ_PVZS01000027.1"/>
</dbReference>
<dbReference type="OrthoDB" id="9814594at2"/>
<dbReference type="Gene3D" id="2.30.110.10">
    <property type="entry name" value="Electron Transport, Fmn-binding Protein, Chain A"/>
    <property type="match status" value="1"/>
</dbReference>
<feature type="domain" description="DUF2470" evidence="1">
    <location>
        <begin position="169"/>
        <end position="233"/>
    </location>
</feature>
<dbReference type="Pfam" id="PF13883">
    <property type="entry name" value="CREG_beta-barrel"/>
    <property type="match status" value="1"/>
</dbReference>
<feature type="domain" description="CREG-like beta-barrel" evidence="2">
    <location>
        <begin position="13"/>
        <end position="150"/>
    </location>
</feature>
<dbReference type="InterPro" id="IPR019595">
    <property type="entry name" value="DUF2470"/>
</dbReference>
<reference evidence="4" key="1">
    <citation type="submission" date="2018-03" db="EMBL/GenBank/DDBJ databases">
        <authorList>
            <person name="Sun L."/>
            <person name="Liu H."/>
            <person name="Chen W."/>
            <person name="Huang K."/>
            <person name="Liu W."/>
            <person name="Gao X."/>
        </authorList>
    </citation>
    <scope>NUCLEOTIDE SEQUENCE [LARGE SCALE GENOMIC DNA]</scope>
    <source>
        <strain evidence="4">SH9</strain>
    </source>
</reference>
<dbReference type="InterPro" id="IPR055343">
    <property type="entry name" value="CREG_beta-barrel"/>
</dbReference>
<evidence type="ECO:0000259" key="1">
    <source>
        <dbReference type="Pfam" id="PF10615"/>
    </source>
</evidence>
<dbReference type="EMBL" id="PVZS01000027">
    <property type="protein sequence ID" value="PSC03342.1"/>
    <property type="molecule type" value="Genomic_DNA"/>
</dbReference>
<organism evidence="3 4">
    <name type="scientific">Alsobacter soli</name>
    <dbReference type="NCBI Taxonomy" id="2109933"/>
    <lineage>
        <taxon>Bacteria</taxon>
        <taxon>Pseudomonadati</taxon>
        <taxon>Pseudomonadota</taxon>
        <taxon>Alphaproteobacteria</taxon>
        <taxon>Hyphomicrobiales</taxon>
        <taxon>Alsobacteraceae</taxon>
        <taxon>Alsobacter</taxon>
    </lineage>
</organism>
<dbReference type="SUPFAM" id="SSF50475">
    <property type="entry name" value="FMN-binding split barrel"/>
    <property type="match status" value="1"/>
</dbReference>
<dbReference type="Gene3D" id="3.20.180.10">
    <property type="entry name" value="PNP-oxidase-like"/>
    <property type="match status" value="1"/>
</dbReference>
<sequence>MADPNTAAEGFNSVAEARRLLRTTRWGSLATLDAATGGPFASLVGTAADVDGTPLLLISTLAVHTRNLQANPLCSLLLAQVGSGDPSVHPRISITGRAEKADDQRARRRFLASQPDAAFYADFADFAFYRLVVTGCHLVAGFGRIVSIQPRDLLLDLDNASELVSVEPEAVEHVNADHTETVELYATRLLGRRAGAWRVTGVDPEGCDLALEDERGRLLWAERVTSPGSLRTAFRTLADQARAQQ</sequence>